<comment type="caution">
    <text evidence="2">The sequence shown here is derived from an EMBL/GenBank/DDBJ whole genome shotgun (WGS) entry which is preliminary data.</text>
</comment>
<accession>A0A1Z5K609</accession>
<keyword evidence="3" id="KW-1185">Reference proteome</keyword>
<evidence type="ECO:0000313" key="3">
    <source>
        <dbReference type="Proteomes" id="UP000198406"/>
    </source>
</evidence>
<dbReference type="InParanoid" id="A0A1Z5K609"/>
<evidence type="ECO:0000313" key="2">
    <source>
        <dbReference type="EMBL" id="GAX21674.1"/>
    </source>
</evidence>
<reference evidence="2 3" key="1">
    <citation type="journal article" date="2015" name="Plant Cell">
        <title>Oil accumulation by the oleaginous diatom Fistulifera solaris as revealed by the genome and transcriptome.</title>
        <authorList>
            <person name="Tanaka T."/>
            <person name="Maeda Y."/>
            <person name="Veluchamy A."/>
            <person name="Tanaka M."/>
            <person name="Abida H."/>
            <person name="Marechal E."/>
            <person name="Bowler C."/>
            <person name="Muto M."/>
            <person name="Sunaga Y."/>
            <person name="Tanaka M."/>
            <person name="Yoshino T."/>
            <person name="Taniguchi T."/>
            <person name="Fukuda Y."/>
            <person name="Nemoto M."/>
            <person name="Matsumoto M."/>
            <person name="Wong P.S."/>
            <person name="Aburatani S."/>
            <person name="Fujibuchi W."/>
        </authorList>
    </citation>
    <scope>NUCLEOTIDE SEQUENCE [LARGE SCALE GENOMIC DNA]</scope>
    <source>
        <strain evidence="2 3">JPCC DA0580</strain>
    </source>
</reference>
<gene>
    <name evidence="2" type="ORF">FisN_29Hu113</name>
</gene>
<evidence type="ECO:0000256" key="1">
    <source>
        <dbReference type="SAM" id="MobiDB-lite"/>
    </source>
</evidence>
<dbReference type="EMBL" id="BDSP01000170">
    <property type="protein sequence ID" value="GAX21674.1"/>
    <property type="molecule type" value="Genomic_DNA"/>
</dbReference>
<dbReference type="AlphaFoldDB" id="A0A1Z5K609"/>
<dbReference type="Proteomes" id="UP000198406">
    <property type="component" value="Unassembled WGS sequence"/>
</dbReference>
<organism evidence="2 3">
    <name type="scientific">Fistulifera solaris</name>
    <name type="common">Oleaginous diatom</name>
    <dbReference type="NCBI Taxonomy" id="1519565"/>
    <lineage>
        <taxon>Eukaryota</taxon>
        <taxon>Sar</taxon>
        <taxon>Stramenopiles</taxon>
        <taxon>Ochrophyta</taxon>
        <taxon>Bacillariophyta</taxon>
        <taxon>Bacillariophyceae</taxon>
        <taxon>Bacillariophycidae</taxon>
        <taxon>Naviculales</taxon>
        <taxon>Naviculaceae</taxon>
        <taxon>Fistulifera</taxon>
    </lineage>
</organism>
<feature type="compositionally biased region" description="Polar residues" evidence="1">
    <location>
        <begin position="168"/>
        <end position="177"/>
    </location>
</feature>
<name>A0A1Z5K609_FISSO</name>
<feature type="region of interest" description="Disordered" evidence="1">
    <location>
        <begin position="168"/>
        <end position="195"/>
    </location>
</feature>
<sequence>MMASCSGDISNEWFILIQMEEICYLTEQRESSFARHSSTEELPERGFCSLESAYFNFRGSVLENAQHQEIVTYPVKGLLQQVTYYQPCDDTAADSFFGRGYCADPCPQTVLQGSLVCQQPCQTCPDEPTQEVLDCSNIHPTLVETCNQPDSFTEALLQYLKNETNNDSLWSDTSSQVELEGDETTKSRTSPAEQSHGSWAFPLFVFLLLINDICIFQSATI</sequence>
<protein>
    <submittedName>
        <fullName evidence="2">Uncharacterized protein</fullName>
    </submittedName>
</protein>
<proteinExistence type="predicted"/>